<gene>
    <name evidence="2" type="ORF">BECKLFY1418C_GA0070996_110212</name>
</gene>
<evidence type="ECO:0000256" key="1">
    <source>
        <dbReference type="SAM" id="Phobius"/>
    </source>
</evidence>
<name>A0A450WXK2_9GAMM</name>
<keyword evidence="1" id="KW-0472">Membrane</keyword>
<protein>
    <submittedName>
        <fullName evidence="2">Uncharacterized protein</fullName>
    </submittedName>
</protein>
<feature type="transmembrane region" description="Helical" evidence="1">
    <location>
        <begin position="6"/>
        <end position="25"/>
    </location>
</feature>
<dbReference type="EMBL" id="CAADFN010000102">
    <property type="protein sequence ID" value="VFK21755.1"/>
    <property type="molecule type" value="Genomic_DNA"/>
</dbReference>
<proteinExistence type="predicted"/>
<organism evidence="2">
    <name type="scientific">Candidatus Kentrum sp. LFY</name>
    <dbReference type="NCBI Taxonomy" id="2126342"/>
    <lineage>
        <taxon>Bacteria</taxon>
        <taxon>Pseudomonadati</taxon>
        <taxon>Pseudomonadota</taxon>
        <taxon>Gammaproteobacteria</taxon>
        <taxon>Candidatus Kentrum</taxon>
    </lineage>
</organism>
<dbReference type="AlphaFoldDB" id="A0A450WXK2"/>
<evidence type="ECO:0000313" key="2">
    <source>
        <dbReference type="EMBL" id="VFK21755.1"/>
    </source>
</evidence>
<sequence>MSVQLELIHLGGAIIALFSIVAFFWKFMFGQFEKRVLERIESHEALTKKDIMFIDANKKALDKIREDVSHLPLEYVRRDDFIREISVIDGKLDAIFNKIDEIRRGDRSC</sequence>
<accession>A0A450WXK2</accession>
<keyword evidence="1" id="KW-0812">Transmembrane</keyword>
<reference evidence="2" key="1">
    <citation type="submission" date="2019-02" db="EMBL/GenBank/DDBJ databases">
        <authorList>
            <person name="Gruber-Vodicka R. H."/>
            <person name="Seah K. B. B."/>
        </authorList>
    </citation>
    <scope>NUCLEOTIDE SEQUENCE</scope>
    <source>
        <strain evidence="2">BECK_BY7</strain>
    </source>
</reference>
<keyword evidence="1" id="KW-1133">Transmembrane helix</keyword>